<name>A0ABR5IYI2_9ACTN</name>
<keyword evidence="1" id="KW-0812">Transmembrane</keyword>
<sequence length="65" mass="7164">MITPPATDVEATAQAVGTGVLAAGGWGGAVLMGGWCVRMRLDRRRMAAWAREWHEVEPRWRRMAG</sequence>
<proteinExistence type="predicted"/>
<keyword evidence="1" id="KW-1133">Transmembrane helix</keyword>
<keyword evidence="1" id="KW-0472">Membrane</keyword>
<evidence type="ECO:0000256" key="1">
    <source>
        <dbReference type="SAM" id="Phobius"/>
    </source>
</evidence>
<keyword evidence="3" id="KW-1185">Reference proteome</keyword>
<dbReference type="EMBL" id="LGUT01002986">
    <property type="protein sequence ID" value="KOG86188.1"/>
    <property type="molecule type" value="Genomic_DNA"/>
</dbReference>
<reference evidence="2 3" key="1">
    <citation type="submission" date="2015-07" db="EMBL/GenBank/DDBJ databases">
        <authorList>
            <person name="Ju K.-S."/>
            <person name="Doroghazi J.R."/>
            <person name="Metcalf W.W."/>
        </authorList>
    </citation>
    <scope>NUCLEOTIDE SEQUENCE [LARGE SCALE GENOMIC DNA]</scope>
    <source>
        <strain evidence="2 3">NRRL B-3589</strain>
    </source>
</reference>
<feature type="non-terminal residue" evidence="2">
    <location>
        <position position="1"/>
    </location>
</feature>
<feature type="transmembrane region" description="Helical" evidence="1">
    <location>
        <begin position="15"/>
        <end position="37"/>
    </location>
</feature>
<accession>A0ABR5IYI2</accession>
<dbReference type="Proteomes" id="UP000037020">
    <property type="component" value="Unassembled WGS sequence"/>
</dbReference>
<organism evidence="2 3">
    <name type="scientific">Streptomyces varsoviensis</name>
    <dbReference type="NCBI Taxonomy" id="67373"/>
    <lineage>
        <taxon>Bacteria</taxon>
        <taxon>Bacillati</taxon>
        <taxon>Actinomycetota</taxon>
        <taxon>Actinomycetes</taxon>
        <taxon>Kitasatosporales</taxon>
        <taxon>Streptomycetaceae</taxon>
        <taxon>Streptomyces</taxon>
    </lineage>
</organism>
<gene>
    <name evidence="2" type="ORF">ADK38_32455</name>
</gene>
<evidence type="ECO:0000313" key="2">
    <source>
        <dbReference type="EMBL" id="KOG86188.1"/>
    </source>
</evidence>
<protein>
    <submittedName>
        <fullName evidence="2">Uncharacterized protein</fullName>
    </submittedName>
</protein>
<comment type="caution">
    <text evidence="2">The sequence shown here is derived from an EMBL/GenBank/DDBJ whole genome shotgun (WGS) entry which is preliminary data.</text>
</comment>
<evidence type="ECO:0000313" key="3">
    <source>
        <dbReference type="Proteomes" id="UP000037020"/>
    </source>
</evidence>